<dbReference type="GO" id="GO:0043296">
    <property type="term" value="C:apical junction complex"/>
    <property type="evidence" value="ECO:0007669"/>
    <property type="project" value="TreeGrafter"/>
</dbReference>
<name>A0A2G9RU82_AQUCT</name>
<dbReference type="GO" id="GO:0016324">
    <property type="term" value="C:apical plasma membrane"/>
    <property type="evidence" value="ECO:0007669"/>
    <property type="project" value="TreeGrafter"/>
</dbReference>
<dbReference type="GO" id="GO:0051015">
    <property type="term" value="F:actin filament binding"/>
    <property type="evidence" value="ECO:0007669"/>
    <property type="project" value="InterPro"/>
</dbReference>
<feature type="region of interest" description="Disordered" evidence="1">
    <location>
        <begin position="522"/>
        <end position="544"/>
    </location>
</feature>
<feature type="compositionally biased region" description="Polar residues" evidence="1">
    <location>
        <begin position="175"/>
        <end position="189"/>
    </location>
</feature>
<feature type="compositionally biased region" description="Basic and acidic residues" evidence="1">
    <location>
        <begin position="1338"/>
        <end position="1365"/>
    </location>
</feature>
<feature type="compositionally biased region" description="Basic and acidic residues" evidence="1">
    <location>
        <begin position="349"/>
        <end position="360"/>
    </location>
</feature>
<dbReference type="EMBL" id="KV931811">
    <property type="protein sequence ID" value="PIO31404.1"/>
    <property type="molecule type" value="Genomic_DNA"/>
</dbReference>
<feature type="compositionally biased region" description="Pro residues" evidence="1">
    <location>
        <begin position="533"/>
        <end position="542"/>
    </location>
</feature>
<feature type="region of interest" description="Disordered" evidence="1">
    <location>
        <begin position="654"/>
        <end position="707"/>
    </location>
</feature>
<dbReference type="GO" id="GO:0005912">
    <property type="term" value="C:adherens junction"/>
    <property type="evidence" value="ECO:0007669"/>
    <property type="project" value="TreeGrafter"/>
</dbReference>
<organism evidence="2 3">
    <name type="scientific">Aquarana catesbeiana</name>
    <name type="common">American bullfrog</name>
    <name type="synonym">Rana catesbeiana</name>
    <dbReference type="NCBI Taxonomy" id="8400"/>
    <lineage>
        <taxon>Eukaryota</taxon>
        <taxon>Metazoa</taxon>
        <taxon>Chordata</taxon>
        <taxon>Craniata</taxon>
        <taxon>Vertebrata</taxon>
        <taxon>Euteleostomi</taxon>
        <taxon>Amphibia</taxon>
        <taxon>Batrachia</taxon>
        <taxon>Anura</taxon>
        <taxon>Neobatrachia</taxon>
        <taxon>Ranoidea</taxon>
        <taxon>Ranidae</taxon>
        <taxon>Aquarana</taxon>
    </lineage>
</organism>
<dbReference type="PANTHER" id="PTHR15012">
    <property type="entry name" value="APICAL PROTEIN/SHROOM-RELATED"/>
    <property type="match status" value="1"/>
</dbReference>
<dbReference type="GO" id="GO:0007015">
    <property type="term" value="P:actin filament organization"/>
    <property type="evidence" value="ECO:0007669"/>
    <property type="project" value="TreeGrafter"/>
</dbReference>
<feature type="compositionally biased region" description="Polar residues" evidence="1">
    <location>
        <begin position="1217"/>
        <end position="1231"/>
    </location>
</feature>
<proteinExistence type="predicted"/>
<feature type="compositionally biased region" description="Polar residues" evidence="1">
    <location>
        <begin position="441"/>
        <end position="465"/>
    </location>
</feature>
<evidence type="ECO:0008006" key="4">
    <source>
        <dbReference type="Google" id="ProtNLM"/>
    </source>
</evidence>
<feature type="non-terminal residue" evidence="2">
    <location>
        <position position="1"/>
    </location>
</feature>
<evidence type="ECO:0000313" key="2">
    <source>
        <dbReference type="EMBL" id="PIO31404.1"/>
    </source>
</evidence>
<feature type="region of interest" description="Disordered" evidence="1">
    <location>
        <begin position="175"/>
        <end position="197"/>
    </location>
</feature>
<feature type="region of interest" description="Disordered" evidence="1">
    <location>
        <begin position="417"/>
        <end position="495"/>
    </location>
</feature>
<dbReference type="PANTHER" id="PTHR15012:SF35">
    <property type="entry name" value="PROTEIN SHROOM4"/>
    <property type="match status" value="1"/>
</dbReference>
<reference evidence="3" key="1">
    <citation type="journal article" date="2017" name="Nat. Commun.">
        <title>The North American bullfrog draft genome provides insight into hormonal regulation of long noncoding RNA.</title>
        <authorList>
            <person name="Hammond S.A."/>
            <person name="Warren R.L."/>
            <person name="Vandervalk B.P."/>
            <person name="Kucuk E."/>
            <person name="Khan H."/>
            <person name="Gibb E.A."/>
            <person name="Pandoh P."/>
            <person name="Kirk H."/>
            <person name="Zhao Y."/>
            <person name="Jones M."/>
            <person name="Mungall A.J."/>
            <person name="Coope R."/>
            <person name="Pleasance S."/>
            <person name="Moore R.A."/>
            <person name="Holt R.A."/>
            <person name="Round J.M."/>
            <person name="Ohora S."/>
            <person name="Walle B.V."/>
            <person name="Veldhoen N."/>
            <person name="Helbing C.C."/>
            <person name="Birol I."/>
        </authorList>
    </citation>
    <scope>NUCLEOTIDE SEQUENCE [LARGE SCALE GENOMIC DNA]</scope>
</reference>
<feature type="compositionally biased region" description="Basic and acidic residues" evidence="1">
    <location>
        <begin position="1177"/>
        <end position="1189"/>
    </location>
</feature>
<feature type="compositionally biased region" description="Polar residues" evidence="1">
    <location>
        <begin position="654"/>
        <end position="663"/>
    </location>
</feature>
<feature type="compositionally biased region" description="Low complexity" evidence="1">
    <location>
        <begin position="667"/>
        <end position="677"/>
    </location>
</feature>
<evidence type="ECO:0000313" key="3">
    <source>
        <dbReference type="Proteomes" id="UP000228934"/>
    </source>
</evidence>
<feature type="region of interest" description="Disordered" evidence="1">
    <location>
        <begin position="211"/>
        <end position="234"/>
    </location>
</feature>
<protein>
    <recommendedName>
        <fullName evidence="4">ASD1 domain-containing protein</fullName>
    </recommendedName>
</protein>
<accession>A0A2G9RU82</accession>
<dbReference type="GO" id="GO:0030864">
    <property type="term" value="C:cortical actin cytoskeleton"/>
    <property type="evidence" value="ECO:0007669"/>
    <property type="project" value="TreeGrafter"/>
</dbReference>
<dbReference type="InterPro" id="IPR027685">
    <property type="entry name" value="Shroom_fam"/>
</dbReference>
<sequence length="1365" mass="152574">PQMSLALVIKSYGESSRLQLISRLVGIARLRIGRNVSVVRPHSWHLAKLSEVHPDVASMQYPTDAFSLSWHSGCETSELPMQWNPLSRHCSTDKSSSIGSMESLDQPGQNYYEGTLSPIDPSMYQNKRDSAYSSFSASSNTSDYTVSARTEESSPINCVLRSTKQEDGRYLQTGQSALDPQDDVPSQTLGDHPQQPASLCYDSNHLDIIKSPPQPPVRRDSLRGSKNQLCHSEKRRASAPGETFYIPGKWSKDFHQLNSSCAQCQRAKDFCTLHQKTNLSSDQYYMLSSQADGAVPNQPPGADTGEKNYCTEPRKRCSANEGDVESNEVVACYTVQKIRETFLKNSSCDPHKPEHNRSSQREGSSSQTVFRNDAKMATSNYCYDTDHCNGDDGIDKKCNRSPLETVQAATHQNAGVNNCDLKAHHGRSFSRSDGDPKEAPTFQSSESTGGQGSPKSLQVSETGQVENAVPTKKPGSSRHRSAQMRRRSDRFATNLRNEIQNRKAQLQKSMGSSILLCGEAVEERDEPVDSQPRPAPPPPPPKNKARLLEIKKANTELFSHSDGLSQEKTESHSLEKIKPFNCVREGINTLRNETVPEDEEVCVAFRNKASNDWWKRSSSCAPHQEAPLYEESYGGNQMPIEHSFDHSSRIVQQPSNMSLQSDTNEWRTTPSSRPSSPDIWERDKGNLVDGSKSNEEPRDPSIRETNNFDKLWRTGSSQNISHNEPLVEAFKKTRPEDTNCFNSRNSFGARANSAHHGKDHHGGERCIGDQRKANRVEDIGLEQKACELRLRELEKIEAKPSKASHQPSGFEEQVSRHKPPGGRWTLSPDPKPQPPYFMKGSPPEVDMNAEEVVPPITRVTETSVLMPFADRRRFFEDSSKGPPSSHISMHMKMNKNTFCSSLSDNSYPQTVAPDVRRLSVDHTCHPLSPGRQESGVPCSEYCMSHAVEPPLCCNPNGHLADYLHSVSCGYRSCVFCSSDVCPALLKRNISMTHHTCHCQHHHHRHHPWTRCNECLCPNQHPSLEEATAMHGDPWHLRQSMLQEASLKEWNQQLKINRKCSQSVSELCQFNSGFHYPGPHKSCCEGSDQERPQCYKAASTYDLSCDPPFRPVDLPSAQDGPPQWGLSRDRSYSVNHLNLEHLKVRERQEPPVVKLEQTEPSARPKKQVPPRPPPPNWEKYKERRSSHESTKSVSGLACAQDVPSVPGYSKNLDEARQRSQSLPMEKTFSQVAPSPPPMQAMDYSTETSEMRSSLNGSPDRSITASPSQDTSNDCPKTSPSPSPHPSDFTSGGAEESEAADESVFGDQPFCSKSSTMEQMSTDNPEKDPPSSLVDIFEGNFHRFEDDWSTDRESEISIPERDSVKIK</sequence>
<dbReference type="OrthoDB" id="10063560at2759"/>
<feature type="region of interest" description="Disordered" evidence="1">
    <location>
        <begin position="344"/>
        <end position="371"/>
    </location>
</feature>
<gene>
    <name evidence="2" type="ORF">AB205_0211120</name>
</gene>
<feature type="compositionally biased region" description="Polar residues" evidence="1">
    <location>
        <begin position="361"/>
        <end position="370"/>
    </location>
</feature>
<keyword evidence="3" id="KW-1185">Reference proteome</keyword>
<dbReference type="Proteomes" id="UP000228934">
    <property type="component" value="Unassembled WGS sequence"/>
</dbReference>
<feature type="compositionally biased region" description="Polar residues" evidence="1">
    <location>
        <begin position="1241"/>
        <end position="1276"/>
    </location>
</feature>
<feature type="compositionally biased region" description="Basic and acidic residues" evidence="1">
    <location>
        <begin position="679"/>
        <end position="707"/>
    </location>
</feature>
<evidence type="ECO:0000256" key="1">
    <source>
        <dbReference type="SAM" id="MobiDB-lite"/>
    </source>
</evidence>
<feature type="compositionally biased region" description="Basic residues" evidence="1">
    <location>
        <begin position="475"/>
        <end position="488"/>
    </location>
</feature>
<feature type="region of interest" description="Disordered" evidence="1">
    <location>
        <begin position="798"/>
        <end position="831"/>
    </location>
</feature>
<feature type="compositionally biased region" description="Polar residues" evidence="1">
    <location>
        <begin position="1309"/>
        <end position="1321"/>
    </location>
</feature>
<feature type="region of interest" description="Disordered" evidence="1">
    <location>
        <begin position="1140"/>
        <end position="1365"/>
    </location>
</feature>